<dbReference type="Proteomes" id="UP000789508">
    <property type="component" value="Unassembled WGS sequence"/>
</dbReference>
<dbReference type="InterPro" id="IPR048970">
    <property type="entry name" value="OB_Ssb-like"/>
</dbReference>
<gene>
    <name evidence="2" type="ORF">ALEPTO_LOCUS12346</name>
</gene>
<protein>
    <submittedName>
        <fullName evidence="2">11294_t:CDS:1</fullName>
    </submittedName>
</protein>
<dbReference type="SUPFAM" id="SSF50249">
    <property type="entry name" value="Nucleic acid-binding proteins"/>
    <property type="match status" value="1"/>
</dbReference>
<sequence length="171" mass="18804">MSGAIDIKVAEVLPAQHQVNLRVKVMQQIMLGVIDDRDANGDSNSNFQKNLKIAEFLVADSSGCMIVKAVGDHQIHLLQSSLPPSSTTLAIHNARVEMYRGFMRIVVDHIAKGEIIPLTFDDIVIRDSSSHNQQSNNNNSNGTMSGVNGKSITLNLENNMSLIEYQYVPTK</sequence>
<comment type="caution">
    <text evidence="2">The sequence shown here is derived from an EMBL/GenBank/DDBJ whole genome shotgun (WGS) entry which is preliminary data.</text>
</comment>
<dbReference type="Pfam" id="PF21473">
    <property type="entry name" value="OB_Ssb-like"/>
    <property type="match status" value="1"/>
</dbReference>
<evidence type="ECO:0000259" key="1">
    <source>
        <dbReference type="Pfam" id="PF21473"/>
    </source>
</evidence>
<dbReference type="OrthoDB" id="2274046at2759"/>
<accession>A0A9N9I789</accession>
<dbReference type="PANTHER" id="PTHR31472:SF17">
    <property type="entry name" value="FACTOR OF DNA METHYLATION 1-5_IDN2 DOMAIN-CONTAINING PROTEIN"/>
    <property type="match status" value="1"/>
</dbReference>
<organism evidence="2 3">
    <name type="scientific">Ambispora leptoticha</name>
    <dbReference type="NCBI Taxonomy" id="144679"/>
    <lineage>
        <taxon>Eukaryota</taxon>
        <taxon>Fungi</taxon>
        <taxon>Fungi incertae sedis</taxon>
        <taxon>Mucoromycota</taxon>
        <taxon>Glomeromycotina</taxon>
        <taxon>Glomeromycetes</taxon>
        <taxon>Archaeosporales</taxon>
        <taxon>Ambisporaceae</taxon>
        <taxon>Ambispora</taxon>
    </lineage>
</organism>
<proteinExistence type="predicted"/>
<reference evidence="2" key="1">
    <citation type="submission" date="2021-06" db="EMBL/GenBank/DDBJ databases">
        <authorList>
            <person name="Kallberg Y."/>
            <person name="Tangrot J."/>
            <person name="Rosling A."/>
        </authorList>
    </citation>
    <scope>NUCLEOTIDE SEQUENCE</scope>
    <source>
        <strain evidence="2">FL130A</strain>
    </source>
</reference>
<evidence type="ECO:0000313" key="2">
    <source>
        <dbReference type="EMBL" id="CAG8723564.1"/>
    </source>
</evidence>
<evidence type="ECO:0000313" key="3">
    <source>
        <dbReference type="Proteomes" id="UP000789508"/>
    </source>
</evidence>
<dbReference type="Gene3D" id="2.40.50.140">
    <property type="entry name" value="Nucleic acid-binding proteins"/>
    <property type="match status" value="1"/>
</dbReference>
<dbReference type="AlphaFoldDB" id="A0A9N9I789"/>
<dbReference type="PANTHER" id="PTHR31472">
    <property type="entry name" value="OS05G0244600 PROTEIN"/>
    <property type="match status" value="1"/>
</dbReference>
<feature type="domain" description="Single-stranded DNA binding protein Ssb-like OB fold" evidence="1">
    <location>
        <begin position="14"/>
        <end position="110"/>
    </location>
</feature>
<keyword evidence="3" id="KW-1185">Reference proteome</keyword>
<dbReference type="InterPro" id="IPR012340">
    <property type="entry name" value="NA-bd_OB-fold"/>
</dbReference>
<name>A0A9N9I789_9GLOM</name>
<dbReference type="EMBL" id="CAJVPS010027251">
    <property type="protein sequence ID" value="CAG8723564.1"/>
    <property type="molecule type" value="Genomic_DNA"/>
</dbReference>